<gene>
    <name evidence="1" type="ORF">D5R95_07640</name>
</gene>
<comment type="caution">
    <text evidence="1">The sequence shown here is derived from an EMBL/GenBank/DDBJ whole genome shotgun (WGS) entry which is preliminary data.</text>
</comment>
<proteinExistence type="predicted"/>
<evidence type="ECO:0000313" key="2">
    <source>
        <dbReference type="Proteomes" id="UP000284763"/>
    </source>
</evidence>
<accession>A0A424YT33</accession>
<dbReference type="EMBL" id="QZAB01000481">
    <property type="protein sequence ID" value="RQD82089.1"/>
    <property type="molecule type" value="Genomic_DNA"/>
</dbReference>
<organism evidence="1 2">
    <name type="scientific">Methanosalsum natronophilum</name>
    <dbReference type="NCBI Taxonomy" id="768733"/>
    <lineage>
        <taxon>Archaea</taxon>
        <taxon>Methanobacteriati</taxon>
        <taxon>Methanobacteriota</taxon>
        <taxon>Stenosarchaea group</taxon>
        <taxon>Methanomicrobia</taxon>
        <taxon>Methanosarcinales</taxon>
        <taxon>Methanosarcinaceae</taxon>
        <taxon>Methanosalsum</taxon>
    </lineage>
</organism>
<dbReference type="AlphaFoldDB" id="A0A424YT33"/>
<protein>
    <submittedName>
        <fullName evidence="1">DUF2551 domain-containing protein</fullName>
    </submittedName>
</protein>
<dbReference type="Pfam" id="PF10826">
    <property type="entry name" value="DUF2551"/>
    <property type="match status" value="1"/>
</dbReference>
<dbReference type="Proteomes" id="UP000284763">
    <property type="component" value="Unassembled WGS sequence"/>
</dbReference>
<evidence type="ECO:0000313" key="1">
    <source>
        <dbReference type="EMBL" id="RQD82089.1"/>
    </source>
</evidence>
<dbReference type="RefSeq" id="WP_259135690.1">
    <property type="nucleotide sequence ID" value="NZ_JANUCS010000022.1"/>
</dbReference>
<reference evidence="1 2" key="1">
    <citation type="submission" date="2018-08" db="EMBL/GenBank/DDBJ databases">
        <title>The metabolism and importance of syntrophic acetate oxidation coupled to methane or sulfide production in haloalkaline environments.</title>
        <authorList>
            <person name="Timmers P.H.A."/>
            <person name="Vavourakis C.D."/>
            <person name="Sorokin D.Y."/>
            <person name="Sinninghe Damste J.S."/>
            <person name="Muyzer G."/>
            <person name="Stams A.J.M."/>
            <person name="Plugge C.M."/>
        </authorList>
    </citation>
    <scope>NUCLEOTIDE SEQUENCE [LARGE SCALE GENOMIC DNA]</scope>
    <source>
        <strain evidence="1">MSAO_Arc3</strain>
    </source>
</reference>
<sequence length="111" mass="12665">MEAIRTKIKRRLQRFIELDVSGLRRYILSLFLKCKKVTVDDLHHAITKEYSTSRSAVASMVGYIHSKLGILSAHKESYKTPIVYTLKDEYVDLITNVLNKTNKNCSSSNGT</sequence>
<name>A0A424YT33_9EURY</name>
<dbReference type="InterPro" id="IPR020501">
    <property type="entry name" value="Uncharacterised_AF1218"/>
</dbReference>